<reference evidence="2 3" key="1">
    <citation type="journal article" date="2018" name="BMC Genomics">
        <title>Comparative genome analyses reveal sequence features reflecting distinct modes of host-adaptation between dicot and monocot powdery mildew.</title>
        <authorList>
            <person name="Wu Y."/>
            <person name="Ma X."/>
            <person name="Pan Z."/>
            <person name="Kale S.D."/>
            <person name="Song Y."/>
            <person name="King H."/>
            <person name="Zhang Q."/>
            <person name="Presley C."/>
            <person name="Deng X."/>
            <person name="Wei C.I."/>
            <person name="Xiao S."/>
        </authorList>
    </citation>
    <scope>NUCLEOTIDE SEQUENCE [LARGE SCALE GENOMIC DNA]</scope>
    <source>
        <strain evidence="2">UCSC1</strain>
    </source>
</reference>
<protein>
    <recommendedName>
        <fullName evidence="1">Myb-like domain-containing protein</fullName>
    </recommendedName>
</protein>
<organism evidence="2 3">
    <name type="scientific">Golovinomyces cichoracearum</name>
    <dbReference type="NCBI Taxonomy" id="62708"/>
    <lineage>
        <taxon>Eukaryota</taxon>
        <taxon>Fungi</taxon>
        <taxon>Dikarya</taxon>
        <taxon>Ascomycota</taxon>
        <taxon>Pezizomycotina</taxon>
        <taxon>Leotiomycetes</taxon>
        <taxon>Erysiphales</taxon>
        <taxon>Erysiphaceae</taxon>
        <taxon>Golovinomyces</taxon>
    </lineage>
</organism>
<dbReference type="Proteomes" id="UP000285405">
    <property type="component" value="Unassembled WGS sequence"/>
</dbReference>
<evidence type="ECO:0000259" key="1">
    <source>
        <dbReference type="PROSITE" id="PS50090"/>
    </source>
</evidence>
<sequence>MEEYNQFNDDFNMMDHSSTVQTKDACFLSQAVYHDPYEIFNYSDHSFGHHEYSFGNLESQATTQNFGQNLSGDSLSPTLTGNSKCDQICENLYQSPQNVLPDTISTMSSAWDLCECHQKCFKSRDQNYGIFLETFMSEPSSTSTPLLMLDEQCSSPPFARPNVPLGSFSRESFHQNSQVDAGWVSQHMLSKILIIFPTALCYVNPTLSVCTQIPGGIEESSLSRPDFVFGEEESQPSILRCPLPGILPSPILGPREFGHKPDKFESKHENFLKQSSQSNMKMYELKSCTRNCLDSSSSSILNRICGVAPSSTAANSHVRRQYSAKDNFLVQKRLSGMSYKDIKREGGYTEAESTLRGRFRTLTKPKSARVRKPEWSEKDINLLRQAVSELGTRGGRSRIPWKKVAEHIVRNGGTYQFGNSTCRKRWDELQNG</sequence>
<accession>A0A420IUY2</accession>
<dbReference type="OrthoDB" id="3439209at2759"/>
<dbReference type="InterPro" id="IPR001005">
    <property type="entry name" value="SANT/Myb"/>
</dbReference>
<comment type="caution">
    <text evidence="2">The sequence shown here is derived from an EMBL/GenBank/DDBJ whole genome shotgun (WGS) entry which is preliminary data.</text>
</comment>
<dbReference type="CDD" id="cd00167">
    <property type="entry name" value="SANT"/>
    <property type="match status" value="1"/>
</dbReference>
<feature type="domain" description="Myb-like" evidence="1">
    <location>
        <begin position="367"/>
        <end position="430"/>
    </location>
</feature>
<dbReference type="EMBL" id="MCBR01005670">
    <property type="protein sequence ID" value="RKF78325.1"/>
    <property type="molecule type" value="Genomic_DNA"/>
</dbReference>
<dbReference type="AlphaFoldDB" id="A0A420IUY2"/>
<name>A0A420IUY2_9PEZI</name>
<evidence type="ECO:0000313" key="3">
    <source>
        <dbReference type="Proteomes" id="UP000285405"/>
    </source>
</evidence>
<dbReference type="PROSITE" id="PS50090">
    <property type="entry name" value="MYB_LIKE"/>
    <property type="match status" value="1"/>
</dbReference>
<dbReference type="SMART" id="SM00717">
    <property type="entry name" value="SANT"/>
    <property type="match status" value="1"/>
</dbReference>
<dbReference type="Gene3D" id="1.10.10.60">
    <property type="entry name" value="Homeodomain-like"/>
    <property type="match status" value="1"/>
</dbReference>
<proteinExistence type="predicted"/>
<gene>
    <name evidence="2" type="ORF">GcC1_056016</name>
</gene>
<evidence type="ECO:0000313" key="2">
    <source>
        <dbReference type="EMBL" id="RKF78325.1"/>
    </source>
</evidence>